<dbReference type="OrthoDB" id="6132182at2759"/>
<dbReference type="SUPFAM" id="SSF48056">
    <property type="entry name" value="Di-copper centre-containing domain"/>
    <property type="match status" value="1"/>
</dbReference>
<dbReference type="InterPro" id="IPR008922">
    <property type="entry name" value="Di-copper_centre_dom_sf"/>
</dbReference>
<feature type="signal peptide" evidence="3">
    <location>
        <begin position="1"/>
        <end position="18"/>
    </location>
</feature>
<feature type="domain" description="Tyrosinase copper-binding" evidence="4">
    <location>
        <begin position="265"/>
        <end position="276"/>
    </location>
</feature>
<accession>A0A084G7V9</accession>
<organism evidence="5 6">
    <name type="scientific">Pseudallescheria apiosperma</name>
    <name type="common">Scedosporium apiospermum</name>
    <dbReference type="NCBI Taxonomy" id="563466"/>
    <lineage>
        <taxon>Eukaryota</taxon>
        <taxon>Fungi</taxon>
        <taxon>Dikarya</taxon>
        <taxon>Ascomycota</taxon>
        <taxon>Pezizomycotina</taxon>
        <taxon>Sordariomycetes</taxon>
        <taxon>Hypocreomycetidae</taxon>
        <taxon>Microascales</taxon>
        <taxon>Microascaceae</taxon>
        <taxon>Scedosporium</taxon>
    </lineage>
</organism>
<keyword evidence="3" id="KW-0732">Signal</keyword>
<dbReference type="HOGENOM" id="CLU_035914_2_0_1"/>
<evidence type="ECO:0000256" key="1">
    <source>
        <dbReference type="ARBA" id="ARBA00022723"/>
    </source>
</evidence>
<dbReference type="Gene3D" id="1.10.1280.10">
    <property type="entry name" value="Di-copper center containing domain from catechol oxidase"/>
    <property type="match status" value="1"/>
</dbReference>
<feature type="chain" id="PRO_5001775403" description="Tyrosinase copper-binding domain-containing protein" evidence="3">
    <location>
        <begin position="19"/>
        <end position="355"/>
    </location>
</feature>
<gene>
    <name evidence="5" type="ORF">SAPIO_CDS4594</name>
</gene>
<dbReference type="InterPro" id="IPR050316">
    <property type="entry name" value="Tyrosinase/Hemocyanin"/>
</dbReference>
<dbReference type="Pfam" id="PF00264">
    <property type="entry name" value="Tyrosinase"/>
    <property type="match status" value="1"/>
</dbReference>
<dbReference type="GO" id="GO:0046872">
    <property type="term" value="F:metal ion binding"/>
    <property type="evidence" value="ECO:0007669"/>
    <property type="project" value="UniProtKB-KW"/>
</dbReference>
<dbReference type="PRINTS" id="PR00092">
    <property type="entry name" value="TYROSINASE"/>
</dbReference>
<dbReference type="AlphaFoldDB" id="A0A084G7V9"/>
<evidence type="ECO:0000313" key="5">
    <source>
        <dbReference type="EMBL" id="KEZ43421.1"/>
    </source>
</evidence>
<evidence type="ECO:0000256" key="3">
    <source>
        <dbReference type="SAM" id="SignalP"/>
    </source>
</evidence>
<evidence type="ECO:0000313" key="6">
    <source>
        <dbReference type="Proteomes" id="UP000028545"/>
    </source>
</evidence>
<dbReference type="InterPro" id="IPR002227">
    <property type="entry name" value="Tyrosinase_Cu-bd"/>
</dbReference>
<keyword evidence="6" id="KW-1185">Reference proteome</keyword>
<dbReference type="KEGG" id="sapo:SAPIO_CDS4594"/>
<dbReference type="RefSeq" id="XP_016643220.1">
    <property type="nucleotide sequence ID" value="XM_016787111.1"/>
</dbReference>
<dbReference type="Proteomes" id="UP000028545">
    <property type="component" value="Unassembled WGS sequence"/>
</dbReference>
<dbReference type="PANTHER" id="PTHR11474">
    <property type="entry name" value="TYROSINASE FAMILY MEMBER"/>
    <property type="match status" value="1"/>
</dbReference>
<dbReference type="GeneID" id="27723666"/>
<sequence length="355" mass="39566">MQLSFLATALLALGSANAAAVGCCQNSVRREWRTLSTREKQAYISAVKCLQSKPSQLTATYPNSASRFDDFQAVHIDLTEQYHFTGPFLPWHRIFIHQYELDLRSLCNYRGFQPYWDWTKDSATEAAFLSAPVFDAVNGFGGNGPFVDTSEFNVTNVPPKIPGKTGGGCVQDGPFVDMTVTLGPGASLDSNPRCLRRDFSYWLISRTLTQDVVDWTLAATTYGEFDHRLQGTGIEPEGMTIHAGGHLGVGGDIGEIGNMYSSPGDPLFYLHHANLDRLWNQWQRVDFTNRVADMTGPDTMFAYPWDFFGPVPYTNITLNTLLDFKGLLGPKPTDRYVEIKDVMDIAGPRLCVSYR</sequence>
<dbReference type="VEuPathDB" id="FungiDB:SAPIO_CDS4594"/>
<evidence type="ECO:0000256" key="2">
    <source>
        <dbReference type="ARBA" id="ARBA00023008"/>
    </source>
</evidence>
<name>A0A084G7V9_PSEDA</name>
<keyword evidence="1" id="KW-0479">Metal-binding</keyword>
<dbReference type="PROSITE" id="PS00498">
    <property type="entry name" value="TYROSINASE_2"/>
    <property type="match status" value="1"/>
</dbReference>
<dbReference type="EMBL" id="JOWA01000093">
    <property type="protein sequence ID" value="KEZ43421.1"/>
    <property type="molecule type" value="Genomic_DNA"/>
</dbReference>
<dbReference type="GO" id="GO:0016491">
    <property type="term" value="F:oxidoreductase activity"/>
    <property type="evidence" value="ECO:0007669"/>
    <property type="project" value="InterPro"/>
</dbReference>
<proteinExistence type="predicted"/>
<dbReference type="OMA" id="PDTQFAY"/>
<reference evidence="5 6" key="1">
    <citation type="journal article" date="2014" name="Genome Announc.">
        <title>Draft genome sequence of the pathogenic fungus Scedosporium apiospermum.</title>
        <authorList>
            <person name="Vandeputte P."/>
            <person name="Ghamrawi S."/>
            <person name="Rechenmann M."/>
            <person name="Iltis A."/>
            <person name="Giraud S."/>
            <person name="Fleury M."/>
            <person name="Thornton C."/>
            <person name="Delhaes L."/>
            <person name="Meyer W."/>
            <person name="Papon N."/>
            <person name="Bouchara J.P."/>
        </authorList>
    </citation>
    <scope>NUCLEOTIDE SEQUENCE [LARGE SCALE GENOMIC DNA]</scope>
    <source>
        <strain evidence="5 6">IHEM 14462</strain>
    </source>
</reference>
<protein>
    <recommendedName>
        <fullName evidence="4">Tyrosinase copper-binding domain-containing protein</fullName>
    </recommendedName>
</protein>
<keyword evidence="2" id="KW-0186">Copper</keyword>
<comment type="caution">
    <text evidence="5">The sequence shown here is derived from an EMBL/GenBank/DDBJ whole genome shotgun (WGS) entry which is preliminary data.</text>
</comment>
<evidence type="ECO:0000259" key="4">
    <source>
        <dbReference type="PROSITE" id="PS00498"/>
    </source>
</evidence>
<dbReference type="PANTHER" id="PTHR11474:SF126">
    <property type="entry name" value="TYROSINASE-LIKE PROTEIN TYR-1-RELATED"/>
    <property type="match status" value="1"/>
</dbReference>